<feature type="transmembrane region" description="Helical" evidence="2">
    <location>
        <begin position="102"/>
        <end position="126"/>
    </location>
</feature>
<feature type="region of interest" description="Disordered" evidence="1">
    <location>
        <begin position="1"/>
        <end position="31"/>
    </location>
</feature>
<proteinExistence type="predicted"/>
<comment type="caution">
    <text evidence="3">The sequence shown here is derived from an EMBL/GenBank/DDBJ whole genome shotgun (WGS) entry which is preliminary data.</text>
</comment>
<evidence type="ECO:0000256" key="2">
    <source>
        <dbReference type="SAM" id="Phobius"/>
    </source>
</evidence>
<organism evidence="3 4">
    <name type="scientific">Cupriavidus pampae</name>
    <dbReference type="NCBI Taxonomy" id="659251"/>
    <lineage>
        <taxon>Bacteria</taxon>
        <taxon>Pseudomonadati</taxon>
        <taxon>Pseudomonadota</taxon>
        <taxon>Betaproteobacteria</taxon>
        <taxon>Burkholderiales</taxon>
        <taxon>Burkholderiaceae</taxon>
        <taxon>Cupriavidus</taxon>
    </lineage>
</organism>
<accession>A0ABM8X6A5</accession>
<keyword evidence="2" id="KW-0812">Transmembrane</keyword>
<reference evidence="3 4" key="1">
    <citation type="submission" date="2021-08" db="EMBL/GenBank/DDBJ databases">
        <authorList>
            <person name="Peeters C."/>
        </authorList>
    </citation>
    <scope>NUCLEOTIDE SEQUENCE [LARGE SCALE GENOMIC DNA]</scope>
    <source>
        <strain evidence="3 4">LMG 32289</strain>
    </source>
</reference>
<keyword evidence="2" id="KW-1133">Transmembrane helix</keyword>
<feature type="transmembrane region" description="Helical" evidence="2">
    <location>
        <begin position="68"/>
        <end position="90"/>
    </location>
</feature>
<gene>
    <name evidence="3" type="ORF">LMG32289_03306</name>
</gene>
<evidence type="ECO:0000256" key="1">
    <source>
        <dbReference type="SAM" id="MobiDB-lite"/>
    </source>
</evidence>
<dbReference type="EMBL" id="CAJZAG010000006">
    <property type="protein sequence ID" value="CAG9175397.1"/>
    <property type="molecule type" value="Genomic_DNA"/>
</dbReference>
<keyword evidence="4" id="KW-1185">Reference proteome</keyword>
<evidence type="ECO:0000313" key="3">
    <source>
        <dbReference type="EMBL" id="CAG9175397.1"/>
    </source>
</evidence>
<dbReference type="Proteomes" id="UP000706525">
    <property type="component" value="Unassembled WGS sequence"/>
</dbReference>
<protein>
    <submittedName>
        <fullName evidence="3">Uncharacterized protein</fullName>
    </submittedName>
</protein>
<dbReference type="RefSeq" id="WP_223990097.1">
    <property type="nucleotide sequence ID" value="NZ_CAJZAG010000006.1"/>
</dbReference>
<evidence type="ECO:0000313" key="4">
    <source>
        <dbReference type="Proteomes" id="UP000706525"/>
    </source>
</evidence>
<keyword evidence="2" id="KW-0472">Membrane</keyword>
<name>A0ABM8X6A5_9BURK</name>
<sequence>MRSRRDALPIGLPNARLGTESEDGQSSAELARADADQYDPQLLDDGGDSGAADARANRELRATYAASAYRLAVTGLGFWFLVMSATAIVFGATGKQILSDAVLIAVTTGTTINVLAAFLGVIRGLFPGTSRHDR</sequence>